<dbReference type="AlphaFoldDB" id="A0A9P0W139"/>
<feature type="region of interest" description="Disordered" evidence="1">
    <location>
        <begin position="214"/>
        <end position="245"/>
    </location>
</feature>
<dbReference type="PANTHER" id="PTHR15141">
    <property type="entry name" value="TRANSCRIPTION ELONGATION FACTOR B POLYPEPTIDE 3"/>
    <property type="match status" value="1"/>
</dbReference>
<gene>
    <name evidence="2" type="ORF">CLIB1423_31S00232</name>
</gene>
<protein>
    <recommendedName>
        <fullName evidence="4">Elongin-A</fullName>
    </recommendedName>
</protein>
<dbReference type="GO" id="GO:0070449">
    <property type="term" value="C:elongin complex"/>
    <property type="evidence" value="ECO:0007669"/>
    <property type="project" value="InterPro"/>
</dbReference>
<feature type="compositionally biased region" description="Polar residues" evidence="1">
    <location>
        <begin position="264"/>
        <end position="275"/>
    </location>
</feature>
<dbReference type="Pfam" id="PF06881">
    <property type="entry name" value="Elongin_A"/>
    <property type="match status" value="1"/>
</dbReference>
<dbReference type="Gene3D" id="6.10.250.3180">
    <property type="match status" value="1"/>
</dbReference>
<evidence type="ECO:0008006" key="4">
    <source>
        <dbReference type="Google" id="ProtNLM"/>
    </source>
</evidence>
<evidence type="ECO:0000313" key="3">
    <source>
        <dbReference type="Proteomes" id="UP000837801"/>
    </source>
</evidence>
<sequence length="356" mass="40502">MTDSSKGSTRLQTLVELATQKCIQNIYKLNDVGSTPFHLLSPVLERMNAKQLSTIETCSPHLIPLSDTLWPNLIEKDFPDRPIYSKRRPVPIRPSIRHTKGDLFDERMPNRSLYYQYSQERDAFRNDSAKRLRRITERLKQEKEAKAIVAVPTLLRDPTVNSRKRMYNGTSVGRNTSSYQSNTIIGKARRELKNRSIMFQGKNQNRYDAYAAFKQQPQSSSPVERRLSRKPTSFNTAETRRQVLLHRPTVEDVKRKEVESLFTSPSEILPNQSDGATFEDSTTSVETASSETILPPRKRRPPPSIFLSRKRPQSKSSPVKSRPKGSTSSTDSTASKVTTEVSEPSKIQAIRSSIFS</sequence>
<comment type="caution">
    <text evidence="2">The sequence shown here is derived from an EMBL/GenBank/DDBJ whole genome shotgun (WGS) entry which is preliminary data.</text>
</comment>
<name>A0A9P0W139_9ASCO</name>
<dbReference type="OrthoDB" id="21513at2759"/>
<feature type="compositionally biased region" description="Polar residues" evidence="1">
    <location>
        <begin position="314"/>
        <end position="342"/>
    </location>
</feature>
<proteinExistence type="predicted"/>
<dbReference type="InterPro" id="IPR010684">
    <property type="entry name" value="RNA_pol_II_trans_fac_SIII_A"/>
</dbReference>
<dbReference type="PANTHER" id="PTHR15141:SF76">
    <property type="entry name" value="TRANSCRIPTION ELONGATION FACTOR B POLYPEPTIDE 3"/>
    <property type="match status" value="1"/>
</dbReference>
<keyword evidence="3" id="KW-1185">Reference proteome</keyword>
<accession>A0A9P0W139</accession>
<feature type="region of interest" description="Disordered" evidence="1">
    <location>
        <begin position="264"/>
        <end position="356"/>
    </location>
</feature>
<organism evidence="2 3">
    <name type="scientific">[Candida] railenensis</name>
    <dbReference type="NCBI Taxonomy" id="45579"/>
    <lineage>
        <taxon>Eukaryota</taxon>
        <taxon>Fungi</taxon>
        <taxon>Dikarya</taxon>
        <taxon>Ascomycota</taxon>
        <taxon>Saccharomycotina</taxon>
        <taxon>Pichiomycetes</taxon>
        <taxon>Debaryomycetaceae</taxon>
        <taxon>Kurtzmaniella</taxon>
    </lineage>
</organism>
<reference evidence="2" key="1">
    <citation type="submission" date="2022-03" db="EMBL/GenBank/DDBJ databases">
        <authorList>
            <person name="Legras J.-L."/>
            <person name="Devillers H."/>
            <person name="Grondin C."/>
        </authorList>
    </citation>
    <scope>NUCLEOTIDE SEQUENCE</scope>
    <source>
        <strain evidence="2">CLIB 1423</strain>
    </source>
</reference>
<feature type="compositionally biased region" description="Low complexity" evidence="1">
    <location>
        <begin position="279"/>
        <end position="292"/>
    </location>
</feature>
<dbReference type="GO" id="GO:0006368">
    <property type="term" value="P:transcription elongation by RNA polymerase II"/>
    <property type="evidence" value="ECO:0007669"/>
    <property type="project" value="InterPro"/>
</dbReference>
<evidence type="ECO:0000313" key="2">
    <source>
        <dbReference type="EMBL" id="CAH2355672.1"/>
    </source>
</evidence>
<evidence type="ECO:0000256" key="1">
    <source>
        <dbReference type="SAM" id="MobiDB-lite"/>
    </source>
</evidence>
<dbReference type="InterPro" id="IPR051870">
    <property type="entry name" value="Elongin-A_domain"/>
</dbReference>
<dbReference type="EMBL" id="CAKXYY010000031">
    <property type="protein sequence ID" value="CAH2355672.1"/>
    <property type="molecule type" value="Genomic_DNA"/>
</dbReference>
<dbReference type="Proteomes" id="UP000837801">
    <property type="component" value="Unassembled WGS sequence"/>
</dbReference>